<dbReference type="Proteomes" id="UP001271789">
    <property type="component" value="Unassembled WGS sequence"/>
</dbReference>
<dbReference type="EMBL" id="JAWDKD010000003">
    <property type="protein sequence ID" value="MDV0446352.1"/>
    <property type="molecule type" value="Genomic_DNA"/>
</dbReference>
<keyword evidence="1" id="KW-0812">Transmembrane</keyword>
<name>A0AAE4MGU1_9EURY</name>
<proteinExistence type="predicted"/>
<organism evidence="2 3">
    <name type="scientific">Methanolapillus africanus</name>
    <dbReference type="NCBI Taxonomy" id="3028297"/>
    <lineage>
        <taxon>Archaea</taxon>
        <taxon>Methanobacteriati</taxon>
        <taxon>Methanobacteriota</taxon>
        <taxon>Stenosarchaea group</taxon>
        <taxon>Methanomicrobia</taxon>
        <taxon>Methanosarcinales</taxon>
        <taxon>Methanosarcinaceae</taxon>
        <taxon>Methanolapillus</taxon>
    </lineage>
</organism>
<feature type="transmembrane region" description="Helical" evidence="1">
    <location>
        <begin position="20"/>
        <end position="42"/>
    </location>
</feature>
<accession>A0AAE4MGU1</accession>
<dbReference type="PROSITE" id="PS51257">
    <property type="entry name" value="PROKAR_LIPOPROTEIN"/>
    <property type="match status" value="1"/>
</dbReference>
<sequence>MRARYGSTFSFSPKTRGQFFVLVVLFIFSVFQGCFSFINGYFPFTFMSSHLFFNQSSAGNFYIEVLTLIYLNHTYNRFILITT</sequence>
<gene>
    <name evidence="2" type="ORF">MsAg5_01820</name>
</gene>
<evidence type="ECO:0000313" key="3">
    <source>
        <dbReference type="Proteomes" id="UP001271789"/>
    </source>
</evidence>
<keyword evidence="1" id="KW-0472">Membrane</keyword>
<protein>
    <submittedName>
        <fullName evidence="2">Uncharacterized protein</fullName>
    </submittedName>
</protein>
<keyword evidence="3" id="KW-1185">Reference proteome</keyword>
<comment type="caution">
    <text evidence="2">The sequence shown here is derived from an EMBL/GenBank/DDBJ whole genome shotgun (WGS) entry which is preliminary data.</text>
</comment>
<reference evidence="2" key="1">
    <citation type="submission" date="2023-06" db="EMBL/GenBank/DDBJ databases">
        <title>Genome sequence of Methanosarcinaceae archaeon Ag5.</title>
        <authorList>
            <person name="Protasov E."/>
            <person name="Platt K."/>
            <person name="Poehlein A."/>
            <person name="Daniel R."/>
            <person name="Brune A."/>
        </authorList>
    </citation>
    <scope>NUCLEOTIDE SEQUENCE</scope>
    <source>
        <strain evidence="2">Ag5</strain>
    </source>
</reference>
<evidence type="ECO:0000256" key="1">
    <source>
        <dbReference type="SAM" id="Phobius"/>
    </source>
</evidence>
<evidence type="ECO:0000313" key="2">
    <source>
        <dbReference type="EMBL" id="MDV0446352.1"/>
    </source>
</evidence>
<dbReference type="AlphaFoldDB" id="A0AAE4MGU1"/>
<keyword evidence="1" id="KW-1133">Transmembrane helix</keyword>